<evidence type="ECO:0000313" key="2">
    <source>
        <dbReference type="EMBL" id="AQX02348.1"/>
    </source>
</evidence>
<dbReference type="AlphaFoldDB" id="A0AAU8UWU9"/>
<name>A0AAU8UWU9_9FLAO</name>
<dbReference type="Gene3D" id="3.60.21.10">
    <property type="match status" value="1"/>
</dbReference>
<dbReference type="Pfam" id="PF00149">
    <property type="entry name" value="Metallophos"/>
    <property type="match status" value="1"/>
</dbReference>
<dbReference type="RefSeq" id="WP_078396364.1">
    <property type="nucleotide sequence ID" value="NZ_CP016374.1"/>
</dbReference>
<proteinExistence type="predicted"/>
<feature type="domain" description="Calcineurin-like phosphoesterase" evidence="1">
    <location>
        <begin position="1"/>
        <end position="216"/>
    </location>
</feature>
<dbReference type="PANTHER" id="PTHR37844">
    <property type="entry name" value="SER/THR PROTEIN PHOSPHATASE SUPERFAMILY (AFU_ORTHOLOGUE AFUA_1G14840)"/>
    <property type="match status" value="1"/>
</dbReference>
<accession>A0AAU8UWU9</accession>
<evidence type="ECO:0000259" key="1">
    <source>
        <dbReference type="Pfam" id="PF00149"/>
    </source>
</evidence>
<dbReference type="GO" id="GO:0016787">
    <property type="term" value="F:hydrolase activity"/>
    <property type="evidence" value="ECO:0007669"/>
    <property type="project" value="InterPro"/>
</dbReference>
<sequence length="252" mass="29836">MKIQIASDLHLEFEDNRKFLRQNSLQPKGDILLLPGDIVPFYELKKYRDFFLFCSDHFESTYWVPGNHEYYYSDLNERIGCFKEEIEKNVYLVNNCCISYHGVQFVFSTLWSLISKTNSWHIQNGLSDYRCIKDGNNLFTVFRSNQLFEESLSFLKTTLASSNNEKRIVVTHHIPTLDKYPLDFENSIFNEAFATDLNHLISAHRIDYWIYGHHHRNMTEFLVGKTKLITNQLGYVKYGEHIDFKDDFIINV</sequence>
<dbReference type="SUPFAM" id="SSF56300">
    <property type="entry name" value="Metallo-dependent phosphatases"/>
    <property type="match status" value="1"/>
</dbReference>
<dbReference type="InterPro" id="IPR029052">
    <property type="entry name" value="Metallo-depent_PP-like"/>
</dbReference>
<dbReference type="EMBL" id="CP016374">
    <property type="protein sequence ID" value="AQX02348.1"/>
    <property type="molecule type" value="Genomic_DNA"/>
</dbReference>
<organism evidence="2 3">
    <name type="scientific">Elizabethkingia anophelis</name>
    <dbReference type="NCBI Taxonomy" id="1117645"/>
    <lineage>
        <taxon>Bacteria</taxon>
        <taxon>Pseudomonadati</taxon>
        <taxon>Bacteroidota</taxon>
        <taxon>Flavobacteriia</taxon>
        <taxon>Flavobacteriales</taxon>
        <taxon>Weeksellaceae</taxon>
        <taxon>Elizabethkingia</taxon>
    </lineage>
</organism>
<evidence type="ECO:0000313" key="3">
    <source>
        <dbReference type="Proteomes" id="UP000190848"/>
    </source>
</evidence>
<dbReference type="Proteomes" id="UP000190848">
    <property type="component" value="Chromosome"/>
</dbReference>
<dbReference type="PANTHER" id="PTHR37844:SF1">
    <property type="entry name" value="CALCINEURIN-LIKE PHOSPHOESTERASE DOMAIN-CONTAINING PROTEIN"/>
    <property type="match status" value="1"/>
</dbReference>
<gene>
    <name evidence="2" type="ORF">BBD32_13200</name>
</gene>
<reference evidence="2 3" key="1">
    <citation type="submission" date="2016-07" db="EMBL/GenBank/DDBJ databases">
        <title>Revisiting the taxonomy of the Elizabethkingia Genus using Whole-Genome Sequencing, Optical Mapping, and MALDI-TOF, along with proposal of three novel Elizabethkingia species: Elizabethkingia bruuniana sp. nov., Elizabethkingia ursingii sp. nov., and Elizabethkingia occulta sp. nov.</title>
        <authorList>
            <person name="Nicholson A.C."/>
        </authorList>
    </citation>
    <scope>NUCLEOTIDE SEQUENCE [LARGE SCALE GENOMIC DNA]</scope>
    <source>
        <strain evidence="2 3">F3201</strain>
    </source>
</reference>
<protein>
    <submittedName>
        <fullName evidence="2">Metallophosphoesterase</fullName>
    </submittedName>
</protein>
<dbReference type="InterPro" id="IPR004843">
    <property type="entry name" value="Calcineurin-like_PHP"/>
</dbReference>